<dbReference type="InterPro" id="IPR007815">
    <property type="entry name" value="Emycin_Estase"/>
</dbReference>
<dbReference type="GO" id="GO:0046677">
    <property type="term" value="P:response to antibiotic"/>
    <property type="evidence" value="ECO:0007669"/>
    <property type="project" value="InterPro"/>
</dbReference>
<gene>
    <name evidence="2" type="ORF">GCM10011387_13330</name>
</gene>
<proteinExistence type="predicted"/>
<dbReference type="Pfam" id="PF05139">
    <property type="entry name" value="Erythro_esteras"/>
    <property type="match status" value="1"/>
</dbReference>
<dbReference type="RefSeq" id="WP_188626095.1">
    <property type="nucleotide sequence ID" value="NZ_BMIL01000004.1"/>
</dbReference>
<sequence>MMIRAILRVLVILLLTTAAAKAQHRVVDALKGQLAPIDSNQQEGYTMNMDLFSKAISGNQILALGEATHGTKNFVDFRLAIIKKLVGEHGYRAIVTESDFSSTLAMNDYIVYGKGNIQKCLQDMGYWMWNNPDFLETITWLKDYNATKDINSRVHIYGCDMTVPMIIGEVLGGKQVLKKPLSPESVAGMKVLSAWHTKSLSKAEEVALKHLAEEVKVELAAHPDTSTFRNSLNTILQVIAFRMAGQGKVSSAIRDKSMLDNINWILKRENGGKLIFLAHNLHIARRPMIGGWENVGTLLGKTFGTRYYALGLSFYKGEFRAQDRDSGKSAVFQVAQTSKNALEYTFNETGVSNFYLDFASVKGKAALADLLFKKKSLRSIGAIFSSAKRDEAATAIDAVAVEVFDGLVFFRNTHAIAPSFGWKKYD</sequence>
<evidence type="ECO:0000313" key="2">
    <source>
        <dbReference type="EMBL" id="GGC61048.1"/>
    </source>
</evidence>
<dbReference type="PANTHER" id="PTHR31299">
    <property type="entry name" value="ESTERASE, PUTATIVE (AFU_ORTHOLOGUE AFUA_1G05850)-RELATED"/>
    <property type="match status" value="1"/>
</dbReference>
<keyword evidence="1" id="KW-0732">Signal</keyword>
<feature type="signal peptide" evidence="1">
    <location>
        <begin position="1"/>
        <end position="22"/>
    </location>
</feature>
<evidence type="ECO:0008006" key="4">
    <source>
        <dbReference type="Google" id="ProtNLM"/>
    </source>
</evidence>
<protein>
    <recommendedName>
        <fullName evidence="4">Erythromycin esterase</fullName>
    </recommendedName>
</protein>
<dbReference type="Gene3D" id="3.30.1870.10">
    <property type="entry name" value="EreA-like, domain 2"/>
    <property type="match status" value="1"/>
</dbReference>
<dbReference type="PANTHER" id="PTHR31299:SF0">
    <property type="entry name" value="ESTERASE, PUTATIVE (AFU_ORTHOLOGUE AFUA_1G05850)-RELATED"/>
    <property type="match status" value="1"/>
</dbReference>
<name>A0A916XCS0_9SPHI</name>
<dbReference type="Proteomes" id="UP000651668">
    <property type="component" value="Unassembled WGS sequence"/>
</dbReference>
<reference evidence="2" key="2">
    <citation type="submission" date="2020-09" db="EMBL/GenBank/DDBJ databases">
        <authorList>
            <person name="Sun Q."/>
            <person name="Zhou Y."/>
        </authorList>
    </citation>
    <scope>NUCLEOTIDE SEQUENCE</scope>
    <source>
        <strain evidence="2">CGMCC 1.15343</strain>
    </source>
</reference>
<accession>A0A916XCS0</accession>
<evidence type="ECO:0000313" key="3">
    <source>
        <dbReference type="Proteomes" id="UP000651668"/>
    </source>
</evidence>
<comment type="caution">
    <text evidence="2">The sequence shown here is derived from an EMBL/GenBank/DDBJ whole genome shotgun (WGS) entry which is preliminary data.</text>
</comment>
<dbReference type="AlphaFoldDB" id="A0A916XCS0"/>
<keyword evidence="3" id="KW-1185">Reference proteome</keyword>
<dbReference type="Gene3D" id="3.40.1660.10">
    <property type="entry name" value="EreA-like (biosynthetic domain)"/>
    <property type="match status" value="1"/>
</dbReference>
<dbReference type="CDD" id="cd14728">
    <property type="entry name" value="Ere-like"/>
    <property type="match status" value="1"/>
</dbReference>
<dbReference type="Gene3D" id="1.20.1440.30">
    <property type="entry name" value="Biosynthetic Protein domain"/>
    <property type="match status" value="1"/>
</dbReference>
<organism evidence="2 3">
    <name type="scientific">Pedobacter quisquiliarum</name>
    <dbReference type="NCBI Taxonomy" id="1834438"/>
    <lineage>
        <taxon>Bacteria</taxon>
        <taxon>Pseudomonadati</taxon>
        <taxon>Bacteroidota</taxon>
        <taxon>Sphingobacteriia</taxon>
        <taxon>Sphingobacteriales</taxon>
        <taxon>Sphingobacteriaceae</taxon>
        <taxon>Pedobacter</taxon>
    </lineage>
</organism>
<evidence type="ECO:0000256" key="1">
    <source>
        <dbReference type="SAM" id="SignalP"/>
    </source>
</evidence>
<dbReference type="SUPFAM" id="SSF159501">
    <property type="entry name" value="EreA/ChaN-like"/>
    <property type="match status" value="1"/>
</dbReference>
<dbReference type="InterPro" id="IPR052036">
    <property type="entry name" value="Hydrolase/PRTase-associated"/>
</dbReference>
<feature type="chain" id="PRO_5037756726" description="Erythromycin esterase" evidence="1">
    <location>
        <begin position="23"/>
        <end position="426"/>
    </location>
</feature>
<reference evidence="2" key="1">
    <citation type="journal article" date="2014" name="Int. J. Syst. Evol. Microbiol.">
        <title>Complete genome sequence of Corynebacterium casei LMG S-19264T (=DSM 44701T), isolated from a smear-ripened cheese.</title>
        <authorList>
            <consortium name="US DOE Joint Genome Institute (JGI-PGF)"/>
            <person name="Walter F."/>
            <person name="Albersmeier A."/>
            <person name="Kalinowski J."/>
            <person name="Ruckert C."/>
        </authorList>
    </citation>
    <scope>NUCLEOTIDE SEQUENCE</scope>
    <source>
        <strain evidence="2">CGMCC 1.15343</strain>
    </source>
</reference>
<dbReference type="EMBL" id="BMIL01000004">
    <property type="protein sequence ID" value="GGC61048.1"/>
    <property type="molecule type" value="Genomic_DNA"/>
</dbReference>